<evidence type="ECO:0000313" key="1">
    <source>
        <dbReference type="EMBL" id="SEA00182.1"/>
    </source>
</evidence>
<keyword evidence="2" id="KW-1185">Reference proteome</keyword>
<dbReference type="AlphaFoldDB" id="A0AB37ZXR6"/>
<proteinExistence type="predicted"/>
<dbReference type="EMBL" id="FNQH01000001">
    <property type="protein sequence ID" value="SEA00182.1"/>
    <property type="molecule type" value="Genomic_DNA"/>
</dbReference>
<evidence type="ECO:0000313" key="2">
    <source>
        <dbReference type="Proteomes" id="UP000199042"/>
    </source>
</evidence>
<accession>A0AB37ZXR6</accession>
<sequence length="112" mass="13283">MIGESEFFREKSRDEVMAWLKFKYEKGFRYVVRDEENANHSDAWLVIFSMKPKKYMDDGCWGYREKDFNDIESMPAEIIKNTDIPEISWNNKSATDIEKLLAKWGKADDGTR</sequence>
<dbReference type="RefSeq" id="WP_086986877.1">
    <property type="nucleotide sequence ID" value="NZ_FJNA01000002.1"/>
</dbReference>
<comment type="caution">
    <text evidence="1">The sequence shown here is derived from an EMBL/GenBank/DDBJ whole genome shotgun (WGS) entry which is preliminary data.</text>
</comment>
<reference evidence="1 2" key="1">
    <citation type="submission" date="2016-10" db="EMBL/GenBank/DDBJ databases">
        <authorList>
            <person name="Varghese N."/>
            <person name="Submissions S."/>
        </authorList>
    </citation>
    <scope>NUCLEOTIDE SEQUENCE [LARGE SCALE GENOMIC DNA]</scope>
    <source>
        <strain evidence="1 2">DSM 14526</strain>
    </source>
</reference>
<organism evidence="1 2">
    <name type="scientific">Trichococcus collinsii</name>
    <dbReference type="NCBI Taxonomy" id="157076"/>
    <lineage>
        <taxon>Bacteria</taxon>
        <taxon>Bacillati</taxon>
        <taxon>Bacillota</taxon>
        <taxon>Bacilli</taxon>
        <taxon>Lactobacillales</taxon>
        <taxon>Carnobacteriaceae</taxon>
        <taxon>Trichococcus</taxon>
    </lineage>
</organism>
<protein>
    <submittedName>
        <fullName evidence="1">Uncharacterized protein</fullName>
    </submittedName>
</protein>
<gene>
    <name evidence="1" type="ORF">SAMN04488525_101836</name>
</gene>
<dbReference type="Proteomes" id="UP000199042">
    <property type="component" value="Unassembled WGS sequence"/>
</dbReference>
<name>A0AB37ZXR6_9LACT</name>